<reference evidence="2" key="1">
    <citation type="submission" date="2023-07" db="EMBL/GenBank/DDBJ databases">
        <authorList>
            <consortium name="AG Swart"/>
            <person name="Singh M."/>
            <person name="Singh A."/>
            <person name="Seah K."/>
            <person name="Emmerich C."/>
        </authorList>
    </citation>
    <scope>NUCLEOTIDE SEQUENCE</scope>
    <source>
        <strain evidence="2">DP1</strain>
    </source>
</reference>
<accession>A0AAD2CYL5</accession>
<evidence type="ECO:0000313" key="2">
    <source>
        <dbReference type="EMBL" id="CAI2374764.1"/>
    </source>
</evidence>
<keyword evidence="3" id="KW-1185">Reference proteome</keyword>
<dbReference type="EMBL" id="CAMPGE010016189">
    <property type="protein sequence ID" value="CAI2374764.1"/>
    <property type="molecule type" value="Genomic_DNA"/>
</dbReference>
<feature type="region of interest" description="Disordered" evidence="1">
    <location>
        <begin position="186"/>
        <end position="220"/>
    </location>
</feature>
<proteinExistence type="predicted"/>
<comment type="caution">
    <text evidence="2">The sequence shown here is derived from an EMBL/GenBank/DDBJ whole genome shotgun (WGS) entry which is preliminary data.</text>
</comment>
<dbReference type="AlphaFoldDB" id="A0AAD2CYL5"/>
<gene>
    <name evidence="2" type="ORF">ECRASSUSDP1_LOCUS16121</name>
</gene>
<protein>
    <submittedName>
        <fullName evidence="2">Uncharacterized protein</fullName>
    </submittedName>
</protein>
<evidence type="ECO:0000256" key="1">
    <source>
        <dbReference type="SAM" id="MobiDB-lite"/>
    </source>
</evidence>
<dbReference type="Proteomes" id="UP001295684">
    <property type="component" value="Unassembled WGS sequence"/>
</dbReference>
<evidence type="ECO:0000313" key="3">
    <source>
        <dbReference type="Proteomes" id="UP001295684"/>
    </source>
</evidence>
<organism evidence="2 3">
    <name type="scientific">Euplotes crassus</name>
    <dbReference type="NCBI Taxonomy" id="5936"/>
    <lineage>
        <taxon>Eukaryota</taxon>
        <taxon>Sar</taxon>
        <taxon>Alveolata</taxon>
        <taxon>Ciliophora</taxon>
        <taxon>Intramacronucleata</taxon>
        <taxon>Spirotrichea</taxon>
        <taxon>Hypotrichia</taxon>
        <taxon>Euplotida</taxon>
        <taxon>Euplotidae</taxon>
        <taxon>Moneuplotes</taxon>
    </lineage>
</organism>
<sequence length="328" mass="37501">MTYYLQPKSQHYDSLDVESHKTMTMPGHSHLRNSMECADIDGAAPAKIPGYTGSKSYRKLTKNGSMPNFGPTKTEIDSQWQKSFKESELFNPSSYKYDFNKISFENPHGMVPQTTDARILPSQAYYSSRSTKRMIKKPQKSKKDLDDTFARLEEDLALKNEETLKEDAAKFYLQTPIEQKPQISQDRYQNMSPPGPAGVQPQNQPSHKEPSKEVALSHSKASIPSYPNLDAQSIGAMYSEQAYKPKLDQGYEEGRDFYENLHLRRSKGLAPATKIASEHFEVESHIFNRNNNEYGKYVNPATMVNTNRHEIHKSRRQYNPLTNEASNF</sequence>
<name>A0AAD2CYL5_EUPCR</name>